<evidence type="ECO:0000313" key="6">
    <source>
        <dbReference type="EMBL" id="OQR93538.1"/>
    </source>
</evidence>
<sequence>MATTTDETPRCRSTGGLKFDPAEPPRQQRPGAMEHCAKYAKNTCCNATHVLPLKRLVLEPLVAGVNGRCQELSEELTCSACHPLMGTSRMERVCPDLCDEWFDACKHEFYMAGNHHLAPCYGNALICSPLKDIVSTSVTRRTHVALIEAYCRGRDFCRRMGYTPGKATDTEGKDCFDGSVPDTLGVPEPAERVSDALFRIFEEQAHEPTEFVLLVLLGTMLSLFLSIKFFKRWYHAHTQLSLEQARARQQELYRQSYHFGKAAAATDATTDATTDAAADDSDFSDSDEEPKTTP</sequence>
<evidence type="ECO:0000256" key="3">
    <source>
        <dbReference type="SAM" id="MobiDB-lite"/>
    </source>
</evidence>
<feature type="domain" description="Folate receptor-like" evidence="5">
    <location>
        <begin position="26"/>
        <end position="116"/>
    </location>
</feature>
<name>A0A1V9Z6B1_ACHHY</name>
<feature type="region of interest" description="Disordered" evidence="3">
    <location>
        <begin position="264"/>
        <end position="294"/>
    </location>
</feature>
<dbReference type="Proteomes" id="UP000243579">
    <property type="component" value="Unassembled WGS sequence"/>
</dbReference>
<feature type="compositionally biased region" description="Low complexity" evidence="3">
    <location>
        <begin position="264"/>
        <end position="276"/>
    </location>
</feature>
<evidence type="ECO:0000256" key="2">
    <source>
        <dbReference type="ARBA" id="ARBA00023157"/>
    </source>
</evidence>
<dbReference type="STRING" id="1202772.A0A1V9Z6B1"/>
<keyword evidence="7" id="KW-1185">Reference proteome</keyword>
<gene>
    <name evidence="6" type="ORF">ACHHYP_02454</name>
</gene>
<evidence type="ECO:0000256" key="4">
    <source>
        <dbReference type="SAM" id="Phobius"/>
    </source>
</evidence>
<evidence type="ECO:0000313" key="7">
    <source>
        <dbReference type="Proteomes" id="UP000243579"/>
    </source>
</evidence>
<dbReference type="AlphaFoldDB" id="A0A1V9Z6B1"/>
<protein>
    <recommendedName>
        <fullName evidence="5">Folate receptor-like domain-containing protein</fullName>
    </recommendedName>
</protein>
<keyword evidence="4" id="KW-1133">Transmembrane helix</keyword>
<dbReference type="PANTHER" id="PTHR37390">
    <property type="entry name" value="OS02G0592500 PROTEIN"/>
    <property type="match status" value="1"/>
</dbReference>
<evidence type="ECO:0000259" key="5">
    <source>
        <dbReference type="Pfam" id="PF03024"/>
    </source>
</evidence>
<dbReference type="InterPro" id="IPR018143">
    <property type="entry name" value="Folate_rcpt-like"/>
</dbReference>
<keyword evidence="4" id="KW-0812">Transmembrane</keyword>
<feature type="transmembrane region" description="Helical" evidence="4">
    <location>
        <begin position="211"/>
        <end position="230"/>
    </location>
</feature>
<proteinExistence type="predicted"/>
<feature type="compositionally biased region" description="Acidic residues" evidence="3">
    <location>
        <begin position="277"/>
        <end position="288"/>
    </location>
</feature>
<keyword evidence="2" id="KW-1015">Disulfide bond</keyword>
<dbReference type="OrthoDB" id="567542at2759"/>
<dbReference type="EMBL" id="JNBR01000404">
    <property type="protein sequence ID" value="OQR93538.1"/>
    <property type="molecule type" value="Genomic_DNA"/>
</dbReference>
<comment type="caution">
    <text evidence="6">The sequence shown here is derived from an EMBL/GenBank/DDBJ whole genome shotgun (WGS) entry which is preliminary data.</text>
</comment>
<evidence type="ECO:0000256" key="1">
    <source>
        <dbReference type="ARBA" id="ARBA00022729"/>
    </source>
</evidence>
<keyword evidence="4" id="KW-0472">Membrane</keyword>
<reference evidence="6 7" key="1">
    <citation type="journal article" date="2014" name="Genome Biol. Evol.">
        <title>The secreted proteins of Achlya hypogyna and Thraustotheca clavata identify the ancestral oomycete secretome and reveal gene acquisitions by horizontal gene transfer.</title>
        <authorList>
            <person name="Misner I."/>
            <person name="Blouin N."/>
            <person name="Leonard G."/>
            <person name="Richards T.A."/>
            <person name="Lane C.E."/>
        </authorList>
    </citation>
    <scope>NUCLEOTIDE SEQUENCE [LARGE SCALE GENOMIC DNA]</scope>
    <source>
        <strain evidence="6 7">ATCC 48635</strain>
    </source>
</reference>
<dbReference type="PANTHER" id="PTHR37390:SF1">
    <property type="entry name" value="FOLATE-BINDING PROTEIN 1"/>
    <property type="match status" value="1"/>
</dbReference>
<feature type="region of interest" description="Disordered" evidence="3">
    <location>
        <begin position="1"/>
        <end position="31"/>
    </location>
</feature>
<dbReference type="Pfam" id="PF03024">
    <property type="entry name" value="Folate_rec"/>
    <property type="match status" value="1"/>
</dbReference>
<dbReference type="InterPro" id="IPR053305">
    <property type="entry name" value="Folate-binding_rcpt-like"/>
</dbReference>
<accession>A0A1V9Z6B1</accession>
<keyword evidence="1" id="KW-0732">Signal</keyword>
<organism evidence="6 7">
    <name type="scientific">Achlya hypogyna</name>
    <name type="common">Oomycete</name>
    <name type="synonym">Protoachlya hypogyna</name>
    <dbReference type="NCBI Taxonomy" id="1202772"/>
    <lineage>
        <taxon>Eukaryota</taxon>
        <taxon>Sar</taxon>
        <taxon>Stramenopiles</taxon>
        <taxon>Oomycota</taxon>
        <taxon>Saprolegniomycetes</taxon>
        <taxon>Saprolegniales</taxon>
        <taxon>Achlyaceae</taxon>
        <taxon>Achlya</taxon>
    </lineage>
</organism>